<reference evidence="1 2" key="1">
    <citation type="journal article" date="2024" name="Ann. Entomol. Soc. Am.">
        <title>Genomic analyses of the southern and eastern yellowjacket wasps (Hymenoptera: Vespidae) reveal evolutionary signatures of social life.</title>
        <authorList>
            <person name="Catto M.A."/>
            <person name="Caine P.B."/>
            <person name="Orr S.E."/>
            <person name="Hunt B.G."/>
            <person name="Goodisman M.A.D."/>
        </authorList>
    </citation>
    <scope>NUCLEOTIDE SEQUENCE [LARGE SCALE GENOMIC DNA]</scope>
    <source>
        <strain evidence="1">232</strain>
        <tissue evidence="1">Head and thorax</tissue>
    </source>
</reference>
<proteinExistence type="predicted"/>
<evidence type="ECO:0000313" key="2">
    <source>
        <dbReference type="Proteomes" id="UP001607303"/>
    </source>
</evidence>
<comment type="caution">
    <text evidence="1">The sequence shown here is derived from an EMBL/GenBank/DDBJ whole genome shotgun (WGS) entry which is preliminary data.</text>
</comment>
<dbReference type="AlphaFoldDB" id="A0ABD2BZQ0"/>
<organism evidence="1 2">
    <name type="scientific">Vespula maculifrons</name>
    <name type="common">Eastern yellow jacket</name>
    <name type="synonym">Wasp</name>
    <dbReference type="NCBI Taxonomy" id="7453"/>
    <lineage>
        <taxon>Eukaryota</taxon>
        <taxon>Metazoa</taxon>
        <taxon>Ecdysozoa</taxon>
        <taxon>Arthropoda</taxon>
        <taxon>Hexapoda</taxon>
        <taxon>Insecta</taxon>
        <taxon>Pterygota</taxon>
        <taxon>Neoptera</taxon>
        <taxon>Endopterygota</taxon>
        <taxon>Hymenoptera</taxon>
        <taxon>Apocrita</taxon>
        <taxon>Aculeata</taxon>
        <taxon>Vespoidea</taxon>
        <taxon>Vespidae</taxon>
        <taxon>Vespinae</taxon>
        <taxon>Vespula</taxon>
    </lineage>
</organism>
<protein>
    <submittedName>
        <fullName evidence="1">Uncharacterized protein</fullName>
    </submittedName>
</protein>
<evidence type="ECO:0000313" key="1">
    <source>
        <dbReference type="EMBL" id="KAL2738264.1"/>
    </source>
</evidence>
<name>A0ABD2BZQ0_VESMC</name>
<dbReference type="EMBL" id="JAYRBN010000063">
    <property type="protein sequence ID" value="KAL2738264.1"/>
    <property type="molecule type" value="Genomic_DNA"/>
</dbReference>
<accession>A0ABD2BZQ0</accession>
<keyword evidence="2" id="KW-1185">Reference proteome</keyword>
<gene>
    <name evidence="1" type="ORF">V1477_011623</name>
</gene>
<sequence length="192" mass="21948">MFPAFYDILSEIGFEKLVREIFESIISSIISIEDERKRGSTTESGGFVSWNNRIPYVRCTPQKTGKKSRSASTTVRGEGSTTLAFRRLLLRNRRHFYFFLPVEFHVVIAKQAKMENVSEDVDDVKKLEAPLLLVRRGQRQGIAACTFRSVIYKAERGYLHTTTITTTTTTTITTTTTTTTITFVWIEIFSKK</sequence>
<dbReference type="Proteomes" id="UP001607303">
    <property type="component" value="Unassembled WGS sequence"/>
</dbReference>
<feature type="non-terminal residue" evidence="1">
    <location>
        <position position="192"/>
    </location>
</feature>